<accession>A0ABX2KFE7</accession>
<name>A0ABX2KFE7_9PROT</name>
<evidence type="ECO:0008006" key="3">
    <source>
        <dbReference type="Google" id="ProtNLM"/>
    </source>
</evidence>
<proteinExistence type="predicted"/>
<evidence type="ECO:0000313" key="2">
    <source>
        <dbReference type="Proteomes" id="UP000605086"/>
    </source>
</evidence>
<protein>
    <recommendedName>
        <fullName evidence="3">Transposase</fullName>
    </recommendedName>
</protein>
<comment type="caution">
    <text evidence="1">The sequence shown here is derived from an EMBL/GenBank/DDBJ whole genome shotgun (WGS) entry which is preliminary data.</text>
</comment>
<dbReference type="RefSeq" id="WP_174472322.1">
    <property type="nucleotide sequence ID" value="NZ_JAGINN010000023.1"/>
</dbReference>
<reference evidence="1 2" key="1">
    <citation type="submission" date="2019-10" db="EMBL/GenBank/DDBJ databases">
        <title>Genome sequence of Azospirillum melinis.</title>
        <authorList>
            <person name="Ambrosini A."/>
            <person name="Sant'Anna F.H."/>
            <person name="Cassan F.D."/>
            <person name="Souza E.M."/>
            <person name="Passaglia L.M.P."/>
        </authorList>
    </citation>
    <scope>NUCLEOTIDE SEQUENCE [LARGE SCALE GENOMIC DNA]</scope>
    <source>
        <strain evidence="1 2">TMCY0552</strain>
    </source>
</reference>
<organism evidence="1 2">
    <name type="scientific">Azospirillum melinis</name>
    <dbReference type="NCBI Taxonomy" id="328839"/>
    <lineage>
        <taxon>Bacteria</taxon>
        <taxon>Pseudomonadati</taxon>
        <taxon>Pseudomonadota</taxon>
        <taxon>Alphaproteobacteria</taxon>
        <taxon>Rhodospirillales</taxon>
        <taxon>Azospirillaceae</taxon>
        <taxon>Azospirillum</taxon>
    </lineage>
</organism>
<dbReference type="EMBL" id="WHOS01000023">
    <property type="protein sequence ID" value="NUB01242.1"/>
    <property type="molecule type" value="Genomic_DNA"/>
</dbReference>
<gene>
    <name evidence="1" type="ORF">GBZ48_18405</name>
</gene>
<dbReference type="Proteomes" id="UP000605086">
    <property type="component" value="Unassembled WGS sequence"/>
</dbReference>
<keyword evidence="2" id="KW-1185">Reference proteome</keyword>
<sequence>MIGEVVHGCRVRFRESVAKTMQARTRAAVTVQHTGVNRVRSLFTKGKSAVLKSLTAKDIEIAVPDGRDLVAAWRGQRDRLPGAVMLEDAVWNRDPAVPPPPPSVPDLSDFVRELCLSRMVRSRFSSCRQEMGGYRPAERELPQCVWPRGGFVDATRCR</sequence>
<evidence type="ECO:0000313" key="1">
    <source>
        <dbReference type="EMBL" id="NUB01242.1"/>
    </source>
</evidence>